<comment type="caution">
    <text evidence="2">The sequence shown here is derived from an EMBL/GenBank/DDBJ whole genome shotgun (WGS) entry which is preliminary data.</text>
</comment>
<proteinExistence type="predicted"/>
<evidence type="ECO:0000313" key="3">
    <source>
        <dbReference type="Proteomes" id="UP000886900"/>
    </source>
</evidence>
<sequence>MKLILVMLVVGLLAWKLSPELQSWAAAQLSNPKEVSKKEVSKKVSIVVTAPKPVSAPFKCDGRKYCSQMTSCAEAKNFLQHCPGMKMDGDNDAIPCESQWCQ</sequence>
<reference evidence="2" key="1">
    <citation type="submission" date="2021-06" db="EMBL/GenBank/DDBJ databases">
        <title>Updating the genus Pseudomonas: Description of 43 new species and partition of the Pseudomonas putida group.</title>
        <authorList>
            <person name="Girard L."/>
            <person name="Lood C."/>
            <person name="Vandamme P."/>
            <person name="Rokni-Zadeh H."/>
            <person name="Van Noort V."/>
            <person name="Hofte M."/>
            <person name="Lavigne R."/>
            <person name="De Mot R."/>
        </authorList>
    </citation>
    <scope>NUCLEOTIDE SEQUENCE</scope>
    <source>
        <strain evidence="2">SWRI79</strain>
    </source>
</reference>
<dbReference type="Pfam" id="PF05901">
    <property type="entry name" value="Excalibur"/>
    <property type="match status" value="1"/>
</dbReference>
<evidence type="ECO:0000259" key="1">
    <source>
        <dbReference type="Pfam" id="PF05901"/>
    </source>
</evidence>
<feature type="domain" description="Excalibur calcium-binding" evidence="1">
    <location>
        <begin position="63"/>
        <end position="97"/>
    </location>
</feature>
<organism evidence="2 3">
    <name type="scientific">Pseudomonas farris</name>
    <dbReference type="NCBI Taxonomy" id="2841207"/>
    <lineage>
        <taxon>Bacteria</taxon>
        <taxon>Pseudomonadati</taxon>
        <taxon>Pseudomonadota</taxon>
        <taxon>Gammaproteobacteria</taxon>
        <taxon>Pseudomonadales</taxon>
        <taxon>Pseudomonadaceae</taxon>
        <taxon>Pseudomonas</taxon>
    </lineage>
</organism>
<dbReference type="Proteomes" id="UP000886900">
    <property type="component" value="Unassembled WGS sequence"/>
</dbReference>
<gene>
    <name evidence="2" type="ORF">KVG95_05460</name>
</gene>
<dbReference type="EMBL" id="JAHSTV010000002">
    <property type="protein sequence ID" value="MBV4462782.1"/>
    <property type="molecule type" value="Genomic_DNA"/>
</dbReference>
<keyword evidence="3" id="KW-1185">Reference proteome</keyword>
<protein>
    <submittedName>
        <fullName evidence="2">Excalibur calcium-binding domain-containing protein</fullName>
    </submittedName>
</protein>
<dbReference type="InterPro" id="IPR008613">
    <property type="entry name" value="Excalibur_Ca-bd_domain"/>
</dbReference>
<evidence type="ECO:0000313" key="2">
    <source>
        <dbReference type="EMBL" id="MBV4462782.1"/>
    </source>
</evidence>
<name>A0ABS6PRW5_9PSED</name>
<accession>A0ABS6PRW5</accession>
<dbReference type="RefSeq" id="WP_217854815.1">
    <property type="nucleotide sequence ID" value="NZ_JAHSTV010000002.1"/>
</dbReference>